<dbReference type="AlphaFoldDB" id="A0A8K0XUK8"/>
<organism evidence="5 6">
    <name type="scientific">Cristinia sonorae</name>
    <dbReference type="NCBI Taxonomy" id="1940300"/>
    <lineage>
        <taxon>Eukaryota</taxon>
        <taxon>Fungi</taxon>
        <taxon>Dikarya</taxon>
        <taxon>Basidiomycota</taxon>
        <taxon>Agaricomycotina</taxon>
        <taxon>Agaricomycetes</taxon>
        <taxon>Agaricomycetidae</taxon>
        <taxon>Agaricales</taxon>
        <taxon>Pleurotineae</taxon>
        <taxon>Stephanosporaceae</taxon>
        <taxon>Cristinia</taxon>
    </lineage>
</organism>
<dbReference type="Pfam" id="PF00400">
    <property type="entry name" value="WD40"/>
    <property type="match status" value="3"/>
</dbReference>
<feature type="repeat" description="WD" evidence="3">
    <location>
        <begin position="305"/>
        <end position="337"/>
    </location>
</feature>
<evidence type="ECO:0000313" key="6">
    <source>
        <dbReference type="Proteomes" id="UP000813824"/>
    </source>
</evidence>
<reference evidence="5" key="1">
    <citation type="journal article" date="2021" name="New Phytol.">
        <title>Evolutionary innovations through gain and loss of genes in the ectomycorrhizal Boletales.</title>
        <authorList>
            <person name="Wu G."/>
            <person name="Miyauchi S."/>
            <person name="Morin E."/>
            <person name="Kuo A."/>
            <person name="Drula E."/>
            <person name="Varga T."/>
            <person name="Kohler A."/>
            <person name="Feng B."/>
            <person name="Cao Y."/>
            <person name="Lipzen A."/>
            <person name="Daum C."/>
            <person name="Hundley H."/>
            <person name="Pangilinan J."/>
            <person name="Johnson J."/>
            <person name="Barry K."/>
            <person name="LaButti K."/>
            <person name="Ng V."/>
            <person name="Ahrendt S."/>
            <person name="Min B."/>
            <person name="Choi I.G."/>
            <person name="Park H."/>
            <person name="Plett J.M."/>
            <person name="Magnuson J."/>
            <person name="Spatafora J.W."/>
            <person name="Nagy L.G."/>
            <person name="Henrissat B."/>
            <person name="Grigoriev I.V."/>
            <person name="Yang Z.L."/>
            <person name="Xu J."/>
            <person name="Martin F.M."/>
        </authorList>
    </citation>
    <scope>NUCLEOTIDE SEQUENCE</scope>
    <source>
        <strain evidence="5">KKN 215</strain>
    </source>
</reference>
<evidence type="ECO:0000256" key="1">
    <source>
        <dbReference type="ARBA" id="ARBA00022574"/>
    </source>
</evidence>
<feature type="repeat" description="WD" evidence="3">
    <location>
        <begin position="62"/>
        <end position="108"/>
    </location>
</feature>
<keyword evidence="2" id="KW-0677">Repeat</keyword>
<dbReference type="PROSITE" id="PS50294">
    <property type="entry name" value="WD_REPEATS_REGION"/>
    <property type="match status" value="1"/>
</dbReference>
<protein>
    <submittedName>
        <fullName evidence="5">WD40-repeat-containing domain protein</fullName>
    </submittedName>
</protein>
<evidence type="ECO:0000256" key="2">
    <source>
        <dbReference type="ARBA" id="ARBA00022737"/>
    </source>
</evidence>
<evidence type="ECO:0000313" key="5">
    <source>
        <dbReference type="EMBL" id="KAH8106301.1"/>
    </source>
</evidence>
<dbReference type="InterPro" id="IPR015943">
    <property type="entry name" value="WD40/YVTN_repeat-like_dom_sf"/>
</dbReference>
<feature type="compositionally biased region" description="Polar residues" evidence="4">
    <location>
        <begin position="336"/>
        <end position="347"/>
    </location>
</feature>
<proteinExistence type="predicted"/>
<evidence type="ECO:0000256" key="3">
    <source>
        <dbReference type="PROSITE-ProRule" id="PRU00221"/>
    </source>
</evidence>
<dbReference type="PROSITE" id="PS50082">
    <property type="entry name" value="WD_REPEATS_2"/>
    <property type="match status" value="2"/>
</dbReference>
<dbReference type="InterPro" id="IPR036322">
    <property type="entry name" value="WD40_repeat_dom_sf"/>
</dbReference>
<evidence type="ECO:0000256" key="4">
    <source>
        <dbReference type="SAM" id="MobiDB-lite"/>
    </source>
</evidence>
<comment type="caution">
    <text evidence="5">The sequence shown here is derived from an EMBL/GenBank/DDBJ whole genome shotgun (WGS) entry which is preliminary data.</text>
</comment>
<dbReference type="SMART" id="SM00320">
    <property type="entry name" value="WD40"/>
    <property type="match status" value="4"/>
</dbReference>
<dbReference type="EMBL" id="JAEVFJ010000003">
    <property type="protein sequence ID" value="KAH8106301.1"/>
    <property type="molecule type" value="Genomic_DNA"/>
</dbReference>
<dbReference type="SUPFAM" id="SSF50978">
    <property type="entry name" value="WD40 repeat-like"/>
    <property type="match status" value="1"/>
</dbReference>
<dbReference type="Proteomes" id="UP000813824">
    <property type="component" value="Unassembled WGS sequence"/>
</dbReference>
<gene>
    <name evidence="5" type="ORF">BXZ70DRAFT_1004564</name>
</gene>
<dbReference type="PANTHER" id="PTHR22889">
    <property type="entry name" value="WD REPEAT-CONTAINING PROTEIN 89"/>
    <property type="match status" value="1"/>
</dbReference>
<accession>A0A8K0XUK8</accession>
<keyword evidence="6" id="KW-1185">Reference proteome</keyword>
<keyword evidence="1 3" id="KW-0853">WD repeat</keyword>
<sequence>MSLLDSPSLHISHTPVRSSSLPAQAYVLSIAASSSHYAASSSAPSNSIHLFDKADFRKLREWIAHANAITSLRSAPSTAGNVRDSLFTSSRDGYVRFWDDRSGSQPALQMNGLVSSSRRALLSCDVSSDGLTVVAGTDLEGEDASILYWDARNPSAPLRVHTSTHSDDITAVHFSKTNTHLVLSASSDGLICTSNAQEADEDEAGLHVGNAGSSIAQTGWVHGTNDAPSLDQIENADIRQPSVHRQDLTWVTDYLIGCHNHRGILPGHDNDLSVFVGSNEGDVALLTRPSLSNASSPWSLHRMWSTGHTGVVRSVLWDESHNLIITGGEDSRINVWSSPSPFASAETNGKREGSSDDMDVDESMTSPSRKRRRE</sequence>
<dbReference type="Gene3D" id="2.130.10.10">
    <property type="entry name" value="YVTN repeat-like/Quinoprotein amine dehydrogenase"/>
    <property type="match status" value="2"/>
</dbReference>
<dbReference type="OrthoDB" id="25131at2759"/>
<dbReference type="InterPro" id="IPR001680">
    <property type="entry name" value="WD40_rpt"/>
</dbReference>
<feature type="region of interest" description="Disordered" evidence="4">
    <location>
        <begin position="336"/>
        <end position="374"/>
    </location>
</feature>
<dbReference type="PANTHER" id="PTHR22889:SF0">
    <property type="entry name" value="WD REPEAT-CONTAINING PROTEIN 89"/>
    <property type="match status" value="1"/>
</dbReference>
<dbReference type="InterPro" id="IPR039328">
    <property type="entry name" value="WDR89"/>
</dbReference>
<name>A0A8K0XUK8_9AGAR</name>